<dbReference type="GO" id="GO:0005886">
    <property type="term" value="C:plasma membrane"/>
    <property type="evidence" value="ECO:0007669"/>
    <property type="project" value="UniProtKB-SubCell"/>
</dbReference>
<organism evidence="11 12">
    <name type="scientific">Lactobacillus kalixensis DSM 16043</name>
    <dbReference type="NCBI Taxonomy" id="1423763"/>
    <lineage>
        <taxon>Bacteria</taxon>
        <taxon>Bacillati</taxon>
        <taxon>Bacillota</taxon>
        <taxon>Bacilli</taxon>
        <taxon>Lactobacillales</taxon>
        <taxon>Lactobacillaceae</taxon>
        <taxon>Lactobacillus</taxon>
    </lineage>
</organism>
<comment type="similarity">
    <text evidence="10">Belongs to the PlsY family.</text>
</comment>
<comment type="pathway">
    <text evidence="10">Lipid metabolism; phospholipid metabolism.</text>
</comment>
<keyword evidence="7 10" id="KW-0472">Membrane</keyword>
<dbReference type="EMBL" id="AZFM01000009">
    <property type="protein sequence ID" value="KRL90452.1"/>
    <property type="molecule type" value="Genomic_DNA"/>
</dbReference>
<feature type="transmembrane region" description="Helical" evidence="10">
    <location>
        <begin position="121"/>
        <end position="154"/>
    </location>
</feature>
<proteinExistence type="inferred from homology"/>
<comment type="caution">
    <text evidence="11">The sequence shown here is derived from an EMBL/GenBank/DDBJ whole genome shotgun (WGS) entry which is preliminary data.</text>
</comment>
<dbReference type="PANTHER" id="PTHR30309:SF0">
    <property type="entry name" value="GLYCEROL-3-PHOSPHATE ACYLTRANSFERASE-RELATED"/>
    <property type="match status" value="1"/>
</dbReference>
<evidence type="ECO:0000256" key="4">
    <source>
        <dbReference type="ARBA" id="ARBA00022692"/>
    </source>
</evidence>
<sequence length="205" mass="22664">MDRFWSVLIGYIFGNFLFAMIVGQVFLKINPTEYGSKNPGTANMGAVFGKKWGILTCLGDLLKSLIALFIVYFAFPAHINIAYTGLGLILGHCFPFWNHFKGGKGVAVAAQVAVFYDWKAGFATLLVALVLTAIMQNLTIPPLVFILLFSIFVLTKNTEAGIIFLIITAIMAFTFRKDIVDFIHGDGKKVDILYSLKKKLGIKVQ</sequence>
<comment type="subcellular location">
    <subcellularLocation>
        <location evidence="10">Cell membrane</location>
        <topology evidence="10">Multi-pass membrane protein</topology>
    </subcellularLocation>
</comment>
<evidence type="ECO:0000256" key="8">
    <source>
        <dbReference type="ARBA" id="ARBA00023209"/>
    </source>
</evidence>
<evidence type="ECO:0000313" key="11">
    <source>
        <dbReference type="EMBL" id="KRL90452.1"/>
    </source>
</evidence>
<evidence type="ECO:0000313" key="12">
    <source>
        <dbReference type="Proteomes" id="UP000051036"/>
    </source>
</evidence>
<protein>
    <recommendedName>
        <fullName evidence="10">Glycerol-3-phosphate acyltransferase</fullName>
    </recommendedName>
    <alternativeName>
        <fullName evidence="10">Acyl-PO4 G3P acyltransferase</fullName>
    </alternativeName>
    <alternativeName>
        <fullName evidence="10">Acyl-phosphate--glycerol-3-phosphate acyltransferase</fullName>
    </alternativeName>
    <alternativeName>
        <fullName evidence="10">G3P acyltransferase</fullName>
        <shortName evidence="10">GPAT</shortName>
        <ecNumber evidence="10">2.3.1.275</ecNumber>
    </alternativeName>
    <alternativeName>
        <fullName evidence="10">Lysophosphatidic acid synthase</fullName>
        <shortName evidence="10">LPA synthase</shortName>
    </alternativeName>
</protein>
<reference evidence="11 12" key="1">
    <citation type="journal article" date="2015" name="Genome Announc.">
        <title>Expanding the biotechnology potential of lactobacilli through comparative genomics of 213 strains and associated genera.</title>
        <authorList>
            <person name="Sun Z."/>
            <person name="Harris H.M."/>
            <person name="McCann A."/>
            <person name="Guo C."/>
            <person name="Argimon S."/>
            <person name="Zhang W."/>
            <person name="Yang X."/>
            <person name="Jeffery I.B."/>
            <person name="Cooney J.C."/>
            <person name="Kagawa T.F."/>
            <person name="Liu W."/>
            <person name="Song Y."/>
            <person name="Salvetti E."/>
            <person name="Wrobel A."/>
            <person name="Rasinkangas P."/>
            <person name="Parkhill J."/>
            <person name="Rea M.C."/>
            <person name="O'Sullivan O."/>
            <person name="Ritari J."/>
            <person name="Douillard F.P."/>
            <person name="Paul Ross R."/>
            <person name="Yang R."/>
            <person name="Briner A.E."/>
            <person name="Felis G.E."/>
            <person name="de Vos W.M."/>
            <person name="Barrangou R."/>
            <person name="Klaenhammer T.R."/>
            <person name="Caufield P.W."/>
            <person name="Cui Y."/>
            <person name="Zhang H."/>
            <person name="O'Toole P.W."/>
        </authorList>
    </citation>
    <scope>NUCLEOTIDE SEQUENCE [LARGE SCALE GENOMIC DNA]</scope>
    <source>
        <strain evidence="11 12">DSM 16043</strain>
    </source>
</reference>
<dbReference type="OrthoDB" id="9777124at2"/>
<dbReference type="EC" id="2.3.1.275" evidence="10"/>
<keyword evidence="2 10" id="KW-0444">Lipid biosynthesis</keyword>
<dbReference type="STRING" id="1423763.FC46_GL001897"/>
<dbReference type="UniPathway" id="UPA00085"/>
<keyword evidence="5 10" id="KW-1133">Transmembrane helix</keyword>
<dbReference type="GO" id="GO:0043772">
    <property type="term" value="F:acyl-phosphate glycerol-3-phosphate acyltransferase activity"/>
    <property type="evidence" value="ECO:0007669"/>
    <property type="project" value="UniProtKB-UniRule"/>
</dbReference>
<feature type="transmembrane region" description="Helical" evidence="10">
    <location>
        <begin position="81"/>
        <end position="100"/>
    </location>
</feature>
<dbReference type="HAMAP" id="MF_01043">
    <property type="entry name" value="PlsY"/>
    <property type="match status" value="1"/>
</dbReference>
<dbReference type="InterPro" id="IPR003811">
    <property type="entry name" value="G3P_acylTferase_PlsY"/>
</dbReference>
<evidence type="ECO:0000256" key="1">
    <source>
        <dbReference type="ARBA" id="ARBA00022475"/>
    </source>
</evidence>
<keyword evidence="4 10" id="KW-0812">Transmembrane</keyword>
<evidence type="ECO:0000256" key="7">
    <source>
        <dbReference type="ARBA" id="ARBA00023136"/>
    </source>
</evidence>
<comment type="subunit">
    <text evidence="10">Probably interacts with PlsX.</text>
</comment>
<dbReference type="AlphaFoldDB" id="A0A0R1UCC6"/>
<feature type="transmembrane region" description="Helical" evidence="10">
    <location>
        <begin position="6"/>
        <end position="27"/>
    </location>
</feature>
<dbReference type="Pfam" id="PF02660">
    <property type="entry name" value="G3P_acyltransf"/>
    <property type="match status" value="1"/>
</dbReference>
<gene>
    <name evidence="10" type="primary">plsY</name>
    <name evidence="11" type="ORF">FC46_GL001897</name>
</gene>
<comment type="function">
    <text evidence="10">Catalyzes the transfer of an acyl group from acyl-phosphate (acyl-PO(4)) to glycerol-3-phosphate (G3P) to form lysophosphatidic acid (LPA). This enzyme utilizes acyl-phosphate as fatty acyl donor, but not acyl-CoA or acyl-ACP.</text>
</comment>
<dbReference type="PATRIC" id="fig|1423763.3.peg.1940"/>
<evidence type="ECO:0000256" key="10">
    <source>
        <dbReference type="HAMAP-Rule" id="MF_01043"/>
    </source>
</evidence>
<dbReference type="RefSeq" id="WP_057798105.1">
    <property type="nucleotide sequence ID" value="NZ_AZFM01000009.1"/>
</dbReference>
<evidence type="ECO:0000256" key="5">
    <source>
        <dbReference type="ARBA" id="ARBA00022989"/>
    </source>
</evidence>
<keyword evidence="9 10" id="KW-1208">Phospholipid metabolism</keyword>
<name>A0A0R1UCC6_9LACO</name>
<feature type="transmembrane region" description="Helical" evidence="10">
    <location>
        <begin position="52"/>
        <end position="75"/>
    </location>
</feature>
<keyword evidence="12" id="KW-1185">Reference proteome</keyword>
<keyword evidence="1 10" id="KW-1003">Cell membrane</keyword>
<evidence type="ECO:0000256" key="6">
    <source>
        <dbReference type="ARBA" id="ARBA00023098"/>
    </source>
</evidence>
<evidence type="ECO:0000256" key="2">
    <source>
        <dbReference type="ARBA" id="ARBA00022516"/>
    </source>
</evidence>
<evidence type="ECO:0000256" key="3">
    <source>
        <dbReference type="ARBA" id="ARBA00022679"/>
    </source>
</evidence>
<keyword evidence="3 10" id="KW-0808">Transferase</keyword>
<keyword evidence="6 10" id="KW-0443">Lipid metabolism</keyword>
<dbReference type="PANTHER" id="PTHR30309">
    <property type="entry name" value="INNER MEMBRANE PROTEIN YGIH"/>
    <property type="match status" value="1"/>
</dbReference>
<dbReference type="Proteomes" id="UP000051036">
    <property type="component" value="Unassembled WGS sequence"/>
</dbReference>
<dbReference type="GO" id="GO:0008654">
    <property type="term" value="P:phospholipid biosynthetic process"/>
    <property type="evidence" value="ECO:0007669"/>
    <property type="project" value="UniProtKB-UniRule"/>
</dbReference>
<dbReference type="SMART" id="SM01207">
    <property type="entry name" value="G3P_acyltransf"/>
    <property type="match status" value="1"/>
</dbReference>
<dbReference type="NCBIfam" id="NF010987">
    <property type="entry name" value="PRK14411.1"/>
    <property type="match status" value="1"/>
</dbReference>
<evidence type="ECO:0000256" key="9">
    <source>
        <dbReference type="ARBA" id="ARBA00023264"/>
    </source>
</evidence>
<comment type="catalytic activity">
    <reaction evidence="10">
        <text>an acyl phosphate + sn-glycerol 3-phosphate = a 1-acyl-sn-glycero-3-phosphate + phosphate</text>
        <dbReference type="Rhea" id="RHEA:34075"/>
        <dbReference type="ChEBI" id="CHEBI:43474"/>
        <dbReference type="ChEBI" id="CHEBI:57597"/>
        <dbReference type="ChEBI" id="CHEBI:57970"/>
        <dbReference type="ChEBI" id="CHEBI:59918"/>
        <dbReference type="EC" id="2.3.1.275"/>
    </reaction>
</comment>
<keyword evidence="8 10" id="KW-0594">Phospholipid biosynthesis</keyword>
<accession>A0A0R1UCC6</accession>